<protein>
    <submittedName>
        <fullName evidence="7">Uncharacterized protein</fullName>
    </submittedName>
</protein>
<dbReference type="OrthoDB" id="448448at2759"/>
<dbReference type="OMA" id="MNWELEL"/>
<dbReference type="InterPro" id="IPR038718">
    <property type="entry name" value="SNF2-like_sf"/>
</dbReference>
<keyword evidence="8" id="KW-1185">Reference proteome</keyword>
<feature type="domain" description="Helicase C-terminal" evidence="6">
    <location>
        <begin position="642"/>
        <end position="804"/>
    </location>
</feature>
<dbReference type="Proteomes" id="UP000219338">
    <property type="component" value="Unassembled WGS sequence"/>
</dbReference>
<dbReference type="Pfam" id="PF00271">
    <property type="entry name" value="Helicase_C"/>
    <property type="match status" value="1"/>
</dbReference>
<dbReference type="EMBL" id="FUEG01000002">
    <property type="protein sequence ID" value="SJK99696.1"/>
    <property type="molecule type" value="Genomic_DNA"/>
</dbReference>
<organism evidence="7 8">
    <name type="scientific">Armillaria ostoyae</name>
    <name type="common">Armillaria root rot fungus</name>
    <dbReference type="NCBI Taxonomy" id="47428"/>
    <lineage>
        <taxon>Eukaryota</taxon>
        <taxon>Fungi</taxon>
        <taxon>Dikarya</taxon>
        <taxon>Basidiomycota</taxon>
        <taxon>Agaricomycotina</taxon>
        <taxon>Agaricomycetes</taxon>
        <taxon>Agaricomycetidae</taxon>
        <taxon>Agaricales</taxon>
        <taxon>Marasmiineae</taxon>
        <taxon>Physalacriaceae</taxon>
        <taxon>Armillaria</taxon>
    </lineage>
</organism>
<keyword evidence="3" id="KW-0067">ATP-binding</keyword>
<reference evidence="8" key="1">
    <citation type="journal article" date="2017" name="Nat. Ecol. Evol.">
        <title>Genome expansion and lineage-specific genetic innovations in the forest pathogenic fungi Armillaria.</title>
        <authorList>
            <person name="Sipos G."/>
            <person name="Prasanna A.N."/>
            <person name="Walter M.C."/>
            <person name="O'Connor E."/>
            <person name="Balint B."/>
            <person name="Krizsan K."/>
            <person name="Kiss B."/>
            <person name="Hess J."/>
            <person name="Varga T."/>
            <person name="Slot J."/>
            <person name="Riley R."/>
            <person name="Boka B."/>
            <person name="Rigling D."/>
            <person name="Barry K."/>
            <person name="Lee J."/>
            <person name="Mihaltcheva S."/>
            <person name="LaButti K."/>
            <person name="Lipzen A."/>
            <person name="Waldron R."/>
            <person name="Moloney N.M."/>
            <person name="Sperisen C."/>
            <person name="Kredics L."/>
            <person name="Vagvoelgyi C."/>
            <person name="Patrignani A."/>
            <person name="Fitzpatrick D."/>
            <person name="Nagy I."/>
            <person name="Doyle S."/>
            <person name="Anderson J.B."/>
            <person name="Grigoriev I.V."/>
            <person name="Gueldener U."/>
            <person name="Muensterkoetter M."/>
            <person name="Nagy L.G."/>
        </authorList>
    </citation>
    <scope>NUCLEOTIDE SEQUENCE [LARGE SCALE GENOMIC DNA]</scope>
    <source>
        <strain evidence="8">C18/9</strain>
    </source>
</reference>
<feature type="compositionally biased region" description="Low complexity" evidence="4">
    <location>
        <begin position="196"/>
        <end position="218"/>
    </location>
</feature>
<dbReference type="PANTHER" id="PTHR45626">
    <property type="entry name" value="TRANSCRIPTION TERMINATION FACTOR 2-RELATED"/>
    <property type="match status" value="1"/>
</dbReference>
<dbReference type="Gene3D" id="3.40.50.10810">
    <property type="entry name" value="Tandem AAA-ATPase domain"/>
    <property type="match status" value="1"/>
</dbReference>
<dbReference type="PROSITE" id="PS51194">
    <property type="entry name" value="HELICASE_CTER"/>
    <property type="match status" value="1"/>
</dbReference>
<keyword evidence="2" id="KW-0378">Hydrolase</keyword>
<dbReference type="AlphaFoldDB" id="A0A284QT92"/>
<dbReference type="InterPro" id="IPR014001">
    <property type="entry name" value="Helicase_ATP-bd"/>
</dbReference>
<evidence type="ECO:0000259" key="6">
    <source>
        <dbReference type="PROSITE" id="PS51194"/>
    </source>
</evidence>
<dbReference type="SUPFAM" id="SSF52540">
    <property type="entry name" value="P-loop containing nucleoside triphosphate hydrolases"/>
    <property type="match status" value="2"/>
</dbReference>
<evidence type="ECO:0000313" key="7">
    <source>
        <dbReference type="EMBL" id="SJK99696.1"/>
    </source>
</evidence>
<dbReference type="InterPro" id="IPR049730">
    <property type="entry name" value="SNF2/RAD54-like_C"/>
</dbReference>
<dbReference type="GO" id="GO:0016787">
    <property type="term" value="F:hydrolase activity"/>
    <property type="evidence" value="ECO:0007669"/>
    <property type="project" value="UniProtKB-KW"/>
</dbReference>
<evidence type="ECO:0000259" key="5">
    <source>
        <dbReference type="PROSITE" id="PS51192"/>
    </source>
</evidence>
<dbReference type="CDD" id="cd18793">
    <property type="entry name" value="SF2_C_SNF"/>
    <property type="match status" value="1"/>
</dbReference>
<dbReference type="GO" id="GO:0008094">
    <property type="term" value="F:ATP-dependent activity, acting on DNA"/>
    <property type="evidence" value="ECO:0007669"/>
    <property type="project" value="TreeGrafter"/>
</dbReference>
<evidence type="ECO:0000256" key="2">
    <source>
        <dbReference type="ARBA" id="ARBA00022801"/>
    </source>
</evidence>
<feature type="compositionally biased region" description="Polar residues" evidence="4">
    <location>
        <begin position="28"/>
        <end position="39"/>
    </location>
</feature>
<evidence type="ECO:0000256" key="1">
    <source>
        <dbReference type="ARBA" id="ARBA00022741"/>
    </source>
</evidence>
<dbReference type="PROSITE" id="PS51192">
    <property type="entry name" value="HELICASE_ATP_BIND_1"/>
    <property type="match status" value="1"/>
</dbReference>
<dbReference type="InterPro" id="IPR050628">
    <property type="entry name" value="SNF2_RAD54_helicase_TF"/>
</dbReference>
<gene>
    <name evidence="7" type="ORF">ARMOST_03007</name>
</gene>
<dbReference type="GO" id="GO:0005634">
    <property type="term" value="C:nucleus"/>
    <property type="evidence" value="ECO:0007669"/>
    <property type="project" value="TreeGrafter"/>
</dbReference>
<dbReference type="SMART" id="SM00490">
    <property type="entry name" value="HELICc"/>
    <property type="match status" value="1"/>
</dbReference>
<dbReference type="InterPro" id="IPR027417">
    <property type="entry name" value="P-loop_NTPase"/>
</dbReference>
<feature type="region of interest" description="Disordered" evidence="4">
    <location>
        <begin position="1"/>
        <end position="240"/>
    </location>
</feature>
<dbReference type="GO" id="GO:0005524">
    <property type="term" value="F:ATP binding"/>
    <property type="evidence" value="ECO:0007669"/>
    <property type="project" value="UniProtKB-KW"/>
</dbReference>
<feature type="compositionally biased region" description="Polar residues" evidence="4">
    <location>
        <begin position="87"/>
        <end position="97"/>
    </location>
</feature>
<dbReference type="GO" id="GO:0006281">
    <property type="term" value="P:DNA repair"/>
    <property type="evidence" value="ECO:0007669"/>
    <property type="project" value="TreeGrafter"/>
</dbReference>
<feature type="compositionally biased region" description="Polar residues" evidence="4">
    <location>
        <begin position="125"/>
        <end position="136"/>
    </location>
</feature>
<dbReference type="CDD" id="cd18008">
    <property type="entry name" value="DEXDc_SHPRH-like"/>
    <property type="match status" value="1"/>
</dbReference>
<dbReference type="Pfam" id="PF00176">
    <property type="entry name" value="SNF2-rel_dom"/>
    <property type="match status" value="1"/>
</dbReference>
<feature type="compositionally biased region" description="Polar residues" evidence="4">
    <location>
        <begin position="170"/>
        <end position="189"/>
    </location>
</feature>
<proteinExistence type="predicted"/>
<sequence>MASRDRSSTTARARKSNVHDGNSKLGASVTNDNVFQSGAANAHRSRPSQPSTPKSHASESKPPASASYLPTPMTTPSSSGGGFPATPISSFKGTKTLTKAEAGDEWDNIRPSFPTPPRSLGPKTQRASGYGSSSANLFGVNASELDWDEPKPANKSTTSDVKHPKVPSLSIPQSRPSTGLQTPVSPSRKSNGRFVPARPSAAPAASPSPSQRRVTAPAAPFPTPPPSRRTQVKKPEPAAQSIPIPAEWTKRTPPLRPDFSIDLHPHQEISRVWMKQCENEYGGGILADDMGFGKTLQVLVMIIDNMMDPEAEYKGPTLVVCPASVMLVWELECFHVGGSKKLNYYLYHGSDREQDPYKLGAYDVVITSYDTLGSEYAKLCKTEGKGKGKKYIIADTAKTGPYAVHWNRLVMDEAQMIHNNETRRYLSCNELSCGYVWTVTGTPVQNRLQDIYSLLSLLPPSQKAQAPPLPPGFARGVVLPPGFKEELHAYLYKVMLRRTKKDQYLWVKLPPIKIIRVECLFSDAEQRLYNAVEERKGNFMVWGKYVQPITCNFTKLTRLMQACTYPDTFCKDHIDEKDEEKDGDGAFVDSVQDDINPADVIELVGDDVYETSRRETLRSHVRSEPEVLDIPPIEPYPTKVIEMVKILRKIRQRSRRTGVKEKTIVFSRWTGVLKHLTSVLDRYHFKWVKYDGQMSKAEKDTAIQDITIAESNTDVMLVSLMAGGTGLNLVACNNVIFMDLWWNPAVEEQAFNRVHRIGQTKPVQVYKLIVPNTIEENVLRMQEKKTRLANEVLSIAKALNKDLLQGLWGFNEDTPRWACFGNRTKSMKTLPEIYRVTGPTCNPPVFQYGFGLTFQRLIDYALQHHIVEVPENTENDEPEDIRGGLIIYSLCDVTQYLQRLCRLPLTYVNPISLDYDVVIAMYSNYTQEDRELEDEDHAEVVQQMSEELDCPEGPMWYLDSH</sequence>
<keyword evidence="1" id="KW-0547">Nucleotide-binding</keyword>
<evidence type="ECO:0000256" key="4">
    <source>
        <dbReference type="SAM" id="MobiDB-lite"/>
    </source>
</evidence>
<dbReference type="InterPro" id="IPR000330">
    <property type="entry name" value="SNF2_N"/>
</dbReference>
<evidence type="ECO:0000313" key="8">
    <source>
        <dbReference type="Proteomes" id="UP000219338"/>
    </source>
</evidence>
<dbReference type="InterPro" id="IPR001650">
    <property type="entry name" value="Helicase_C-like"/>
</dbReference>
<feature type="domain" description="Helicase ATP-binding" evidence="5">
    <location>
        <begin position="275"/>
        <end position="461"/>
    </location>
</feature>
<dbReference type="SMART" id="SM00487">
    <property type="entry name" value="DEXDc"/>
    <property type="match status" value="1"/>
</dbReference>
<evidence type="ECO:0000256" key="3">
    <source>
        <dbReference type="ARBA" id="ARBA00022840"/>
    </source>
</evidence>
<dbReference type="PANTHER" id="PTHR45626:SF14">
    <property type="entry name" value="ATP-DEPENDENT DNA HELICASE (EUROFUNG)"/>
    <property type="match status" value="1"/>
</dbReference>
<accession>A0A284QT92</accession>
<name>A0A284QT92_ARMOS</name>
<dbReference type="Gene3D" id="3.40.50.300">
    <property type="entry name" value="P-loop containing nucleotide triphosphate hydrolases"/>
    <property type="match status" value="1"/>
</dbReference>
<dbReference type="STRING" id="47428.A0A284QT92"/>